<dbReference type="Pfam" id="PF09377">
    <property type="entry name" value="SBDS_domain_II"/>
    <property type="match status" value="1"/>
</dbReference>
<feature type="domain" description="C2H2-type" evidence="7">
    <location>
        <begin position="733"/>
        <end position="755"/>
    </location>
</feature>
<dbReference type="eggNOG" id="KOG2917">
    <property type="taxonomic scope" value="Eukaryota"/>
</dbReference>
<feature type="compositionally biased region" description="Basic and acidic residues" evidence="6">
    <location>
        <begin position="439"/>
        <end position="453"/>
    </location>
</feature>
<feature type="compositionally biased region" description="Basic residues" evidence="6">
    <location>
        <begin position="471"/>
        <end position="481"/>
    </location>
</feature>
<dbReference type="PANTHER" id="PTHR10927:SF1">
    <property type="entry name" value="RIBOSOME MATURATION PROTEIN SBDS"/>
    <property type="match status" value="1"/>
</dbReference>
<dbReference type="InterPro" id="IPR019783">
    <property type="entry name" value="SDO1/SBDS_N"/>
</dbReference>
<evidence type="ECO:0000256" key="6">
    <source>
        <dbReference type="SAM" id="MobiDB-lite"/>
    </source>
</evidence>
<evidence type="ECO:0000313" key="9">
    <source>
        <dbReference type="Proteomes" id="UP000007494"/>
    </source>
</evidence>
<dbReference type="GeneID" id="13444538"/>
<dbReference type="SUPFAM" id="SSF89895">
    <property type="entry name" value="FYSH domain"/>
    <property type="match status" value="1"/>
</dbReference>
<comment type="similarity">
    <text evidence="2">Belongs to the SDO1/SBDS family.</text>
</comment>
<keyword evidence="3" id="KW-0963">Cytoplasm</keyword>
<feature type="compositionally biased region" description="Basic and acidic residues" evidence="6">
    <location>
        <begin position="259"/>
        <end position="271"/>
    </location>
</feature>
<dbReference type="AlphaFoldDB" id="F0VFG3"/>
<dbReference type="PROSITE" id="PS00028">
    <property type="entry name" value="ZINC_FINGER_C2H2_1"/>
    <property type="match status" value="1"/>
</dbReference>
<dbReference type="FunCoup" id="F0VFG3">
    <property type="interactions" value="27"/>
</dbReference>
<gene>
    <name evidence="8" type="ORF">NCLIV_0224</name>
</gene>
<feature type="compositionally biased region" description="Acidic residues" evidence="6">
    <location>
        <begin position="593"/>
        <end position="603"/>
    </location>
</feature>
<evidence type="ECO:0000256" key="2">
    <source>
        <dbReference type="ARBA" id="ARBA00007433"/>
    </source>
</evidence>
<dbReference type="RefSeq" id="XP_003882489.1">
    <property type="nucleotide sequence ID" value="XM_003882440.1"/>
</dbReference>
<feature type="compositionally biased region" description="Basic and acidic residues" evidence="6">
    <location>
        <begin position="303"/>
        <end position="332"/>
    </location>
</feature>
<comment type="subunit">
    <text evidence="5">Associates with the 60S ribosomal subunit.</text>
</comment>
<dbReference type="Proteomes" id="UP000007494">
    <property type="component" value="Chromosome VIIa"/>
</dbReference>
<dbReference type="OMA" id="CKSSLHA"/>
<keyword evidence="4" id="KW-0690">Ribosome biogenesis</keyword>
<evidence type="ECO:0000256" key="4">
    <source>
        <dbReference type="ARBA" id="ARBA00022517"/>
    </source>
</evidence>
<dbReference type="GO" id="GO:0042254">
    <property type="term" value="P:ribosome biogenesis"/>
    <property type="evidence" value="ECO:0007669"/>
    <property type="project" value="InterPro"/>
</dbReference>
<dbReference type="Gene3D" id="1.10.10.900">
    <property type="entry name" value="SBDS protein C-terminal domain, subdomain 1"/>
    <property type="match status" value="1"/>
</dbReference>
<dbReference type="InterPro" id="IPR037188">
    <property type="entry name" value="Sdo1/SBDS_central_sf"/>
</dbReference>
<dbReference type="InParanoid" id="F0VFG3"/>
<evidence type="ECO:0000313" key="8">
    <source>
        <dbReference type="EMBL" id="CBZ52457.1"/>
    </source>
</evidence>
<accession>F0VFG3</accession>
<feature type="compositionally biased region" description="Basic and acidic residues" evidence="6">
    <location>
        <begin position="496"/>
        <end position="509"/>
    </location>
</feature>
<evidence type="ECO:0000256" key="5">
    <source>
        <dbReference type="ARBA" id="ARBA00049708"/>
    </source>
</evidence>
<dbReference type="InterPro" id="IPR013087">
    <property type="entry name" value="Znf_C2H2_type"/>
</dbReference>
<dbReference type="EMBL" id="FR823388">
    <property type="protein sequence ID" value="CBZ52457.1"/>
    <property type="molecule type" value="Genomic_DNA"/>
</dbReference>
<dbReference type="SUPFAM" id="SSF109728">
    <property type="entry name" value="Hypothetical protein AF0491, middle domain"/>
    <property type="match status" value="1"/>
</dbReference>
<feature type="region of interest" description="Disordered" evidence="6">
    <location>
        <begin position="248"/>
        <end position="371"/>
    </location>
</feature>
<comment type="subcellular location">
    <subcellularLocation>
        <location evidence="1">Cytoplasm</location>
    </subcellularLocation>
</comment>
<feature type="compositionally biased region" description="Basic and acidic residues" evidence="6">
    <location>
        <begin position="362"/>
        <end position="371"/>
    </location>
</feature>
<feature type="compositionally biased region" description="Basic and acidic residues" evidence="6">
    <location>
        <begin position="625"/>
        <end position="638"/>
    </location>
</feature>
<dbReference type="VEuPathDB" id="ToxoDB:NCLIV_0224"/>
<dbReference type="InterPro" id="IPR039100">
    <property type="entry name" value="Sdo1/SBDS-like"/>
</dbReference>
<dbReference type="InterPro" id="IPR018978">
    <property type="entry name" value="SDO1/SBDS_central"/>
</dbReference>
<dbReference type="Gene3D" id="3.30.1250.10">
    <property type="entry name" value="Ribosome maturation protein SBDS, N-terminal domain"/>
    <property type="match status" value="1"/>
</dbReference>
<keyword evidence="9" id="KW-1185">Reference proteome</keyword>
<feature type="region of interest" description="Disordered" evidence="6">
    <location>
        <begin position="419"/>
        <end position="538"/>
    </location>
</feature>
<feature type="region of interest" description="Disordered" evidence="6">
    <location>
        <begin position="672"/>
        <end position="721"/>
    </location>
</feature>
<evidence type="ECO:0000256" key="3">
    <source>
        <dbReference type="ARBA" id="ARBA00022490"/>
    </source>
</evidence>
<evidence type="ECO:0000259" key="7">
    <source>
        <dbReference type="PROSITE" id="PS00028"/>
    </source>
</evidence>
<feature type="compositionally biased region" description="Basic residues" evidence="6">
    <location>
        <begin position="510"/>
        <end position="520"/>
    </location>
</feature>
<organism evidence="8 9">
    <name type="scientific">Neospora caninum (strain Liverpool)</name>
    <dbReference type="NCBI Taxonomy" id="572307"/>
    <lineage>
        <taxon>Eukaryota</taxon>
        <taxon>Sar</taxon>
        <taxon>Alveolata</taxon>
        <taxon>Apicomplexa</taxon>
        <taxon>Conoidasida</taxon>
        <taxon>Coccidia</taxon>
        <taxon>Eucoccidiorida</taxon>
        <taxon>Eimeriorina</taxon>
        <taxon>Sarcocystidae</taxon>
        <taxon>Neospora</taxon>
    </lineage>
</organism>
<dbReference type="InterPro" id="IPR036786">
    <property type="entry name" value="Ribosome_mat_SBDS_N_sf"/>
</dbReference>
<name>F0VFG3_NEOCL</name>
<protein>
    <submittedName>
        <fullName evidence="8">Zinc finger (C2H2 type) domain-containing protein</fullName>
    </submittedName>
</protein>
<feature type="region of interest" description="Disordered" evidence="6">
    <location>
        <begin position="577"/>
        <end position="638"/>
    </location>
</feature>
<sequence>MALKQPVTQVRLTNVAVVRLRQHGHRFEVACYKNKVLNWRAGIEDDLREVLQTNAVFHNVSKGEFAKRDALLAVFNTVDQERICKIILDKGKSSPSPASERTAAADALPPGLLRLASRIHGVAAPDASTPCELQVSEKERQAALAAALQDVISLVIEMTVNVRTGLPLTRTAAASALKQAGFGVKLGVASKAQALKAVVLLQRKLGPDAIARRMMRLKAECAAEHRERVCKFVTEQCGGVVEHERLLRGGGEEEESAETPDRREREERAEDGVGGTAESTGARDARRREFSQSQAAGRGQRGKGGDGRDVEEAMGDHSNADTFAGDREERTARASRPPGALERGREAETPSGDSGCVSAQKRSVDSGKRGSEATYSVVFLSPASCYRELDTLLHSVGGSLVLLAANCIQACQPDWRACSSKTPAGETGEGASDCAPRAGQERERRRTGRRTEADAEGEAGQGLSPKGEQAKKRRDAARRNRGCGGDSSEEGNGDACGDRALRDGEEEGKARRKKAGNRSQRRADVQIPRALKMGDSREAASCLPHVLEATARGTQLAASPEDWEAAAMAWLRRDPLAEPLQMRSGGTSRSSASDEDESSEEDPPILGRQPQPSTRKGKKEKRGRKSEASGDRHTLHNGREHVVSLSHPEFHAEASGASPLCSADSLGFGVPASPDTRRSGAGVQASAAQREVHSSLSSHVAGSRERTTFGAPDATGVHRKKEKQAQRGGAFACRTCHLAFDAAADYRQHCKSSLHAMNLKRRVKDLPPLTEEGWREAQLDEQLAVQLEGMVMPEY</sequence>
<feature type="compositionally biased region" description="Basic residues" evidence="6">
    <location>
        <begin position="615"/>
        <end position="624"/>
    </location>
</feature>
<reference evidence="9" key="1">
    <citation type="journal article" date="2012" name="PLoS Pathog.">
        <title>Comparative genomics of the apicomplexan parasites Toxoplasma gondii and Neospora caninum: Coccidia differing in host range and transmission strategy.</title>
        <authorList>
            <person name="Reid A.J."/>
            <person name="Vermont S.J."/>
            <person name="Cotton J.A."/>
            <person name="Harris D."/>
            <person name="Hill-Cawthorne G.A."/>
            <person name="Konen-Waisman S."/>
            <person name="Latham S.M."/>
            <person name="Mourier T."/>
            <person name="Norton R."/>
            <person name="Quail M.A."/>
            <person name="Sanders M."/>
            <person name="Shanmugam D."/>
            <person name="Sohal A."/>
            <person name="Wasmuth J.D."/>
            <person name="Brunk B."/>
            <person name="Grigg M.E."/>
            <person name="Howard J.C."/>
            <person name="Parkinson J."/>
            <person name="Roos D.S."/>
            <person name="Trees A.J."/>
            <person name="Berriman M."/>
            <person name="Pain A."/>
            <person name="Wastling J.M."/>
        </authorList>
    </citation>
    <scope>NUCLEOTIDE SEQUENCE [LARGE SCALE GENOMIC DNA]</scope>
    <source>
        <strain evidence="9">Liverpool</strain>
    </source>
</reference>
<dbReference type="Pfam" id="PF01172">
    <property type="entry name" value="SBDS_N"/>
    <property type="match status" value="1"/>
</dbReference>
<proteinExistence type="inferred from homology"/>
<dbReference type="PANTHER" id="PTHR10927">
    <property type="entry name" value="RIBOSOME MATURATION PROTEIN SBDS"/>
    <property type="match status" value="1"/>
</dbReference>
<dbReference type="OrthoDB" id="10253092at2759"/>
<feature type="compositionally biased region" description="Basic and acidic residues" evidence="6">
    <location>
        <begin position="281"/>
        <end position="290"/>
    </location>
</feature>
<evidence type="ECO:0000256" key="1">
    <source>
        <dbReference type="ARBA" id="ARBA00004496"/>
    </source>
</evidence>